<evidence type="ECO:0000259" key="1">
    <source>
        <dbReference type="PROSITE" id="PS50943"/>
    </source>
</evidence>
<evidence type="ECO:0000313" key="2">
    <source>
        <dbReference type="EMBL" id="MDA0565184.1"/>
    </source>
</evidence>
<dbReference type="SMART" id="SM00530">
    <property type="entry name" value="HTH_XRE"/>
    <property type="match status" value="1"/>
</dbReference>
<name>A0A9X3SHE4_9ACTN</name>
<sequence>MQQRSPVAARRKLGAHLRELRGAARLTGTKVAQRLGCAPSTVSKIESGNLVPDSALLDRMLDLYGLEPAAERAAFHRLLDTASGEGWWEQYEDVLPPRFNTYIGLELDALSVTAYETTLVHGLLETRAYAGSLMHAAAFGQRPDDIETLVEVRMRRKENFDREPPLRLSVVMEEAAIRRPVGGPAVMREQLAYLLEAQEKPYINIQILPFSLGAHIGLTGPVALLEFPDDPPVGHAEGTTGNTFLTKPRDTSRCRIILDKLHELALSPAETSAMISAALEELP</sequence>
<dbReference type="SUPFAM" id="SSF47413">
    <property type="entry name" value="lambda repressor-like DNA-binding domains"/>
    <property type="match status" value="1"/>
</dbReference>
<dbReference type="RefSeq" id="WP_270072461.1">
    <property type="nucleotide sequence ID" value="NZ_JAJAQC010000018.1"/>
</dbReference>
<dbReference type="Proteomes" id="UP001140076">
    <property type="component" value="Unassembled WGS sequence"/>
</dbReference>
<dbReference type="InterPro" id="IPR001387">
    <property type="entry name" value="Cro/C1-type_HTH"/>
</dbReference>
<organism evidence="2 3">
    <name type="scientific">Streptomonospora mangrovi</name>
    <dbReference type="NCBI Taxonomy" id="2883123"/>
    <lineage>
        <taxon>Bacteria</taxon>
        <taxon>Bacillati</taxon>
        <taxon>Actinomycetota</taxon>
        <taxon>Actinomycetes</taxon>
        <taxon>Streptosporangiales</taxon>
        <taxon>Nocardiopsidaceae</taxon>
        <taxon>Streptomonospora</taxon>
    </lineage>
</organism>
<dbReference type="CDD" id="cd00093">
    <property type="entry name" value="HTH_XRE"/>
    <property type="match status" value="1"/>
</dbReference>
<feature type="domain" description="HTH cro/C1-type" evidence="1">
    <location>
        <begin position="17"/>
        <end position="72"/>
    </location>
</feature>
<dbReference type="AlphaFoldDB" id="A0A9X3SHE4"/>
<dbReference type="InterPro" id="IPR010982">
    <property type="entry name" value="Lambda_DNA-bd_dom_sf"/>
</dbReference>
<comment type="caution">
    <text evidence="2">The sequence shown here is derived from an EMBL/GenBank/DDBJ whole genome shotgun (WGS) entry which is preliminary data.</text>
</comment>
<dbReference type="Pfam" id="PF19054">
    <property type="entry name" value="DUF5753"/>
    <property type="match status" value="1"/>
</dbReference>
<dbReference type="PROSITE" id="PS50943">
    <property type="entry name" value="HTH_CROC1"/>
    <property type="match status" value="1"/>
</dbReference>
<accession>A0A9X3SHE4</accession>
<reference evidence="2" key="1">
    <citation type="submission" date="2021-10" db="EMBL/GenBank/DDBJ databases">
        <title>Streptomonospora sp. nov., isolated from mangrove soil.</title>
        <authorList>
            <person name="Chen X."/>
            <person name="Ge X."/>
            <person name="Liu W."/>
        </authorList>
    </citation>
    <scope>NUCLEOTIDE SEQUENCE</scope>
    <source>
        <strain evidence="2">S1-112</strain>
    </source>
</reference>
<gene>
    <name evidence="2" type="ORF">LG943_12780</name>
</gene>
<dbReference type="GO" id="GO:0003677">
    <property type="term" value="F:DNA binding"/>
    <property type="evidence" value="ECO:0007669"/>
    <property type="project" value="InterPro"/>
</dbReference>
<dbReference type="Gene3D" id="1.10.260.40">
    <property type="entry name" value="lambda repressor-like DNA-binding domains"/>
    <property type="match status" value="1"/>
</dbReference>
<proteinExistence type="predicted"/>
<dbReference type="Pfam" id="PF13560">
    <property type="entry name" value="HTH_31"/>
    <property type="match status" value="1"/>
</dbReference>
<keyword evidence="3" id="KW-1185">Reference proteome</keyword>
<dbReference type="InterPro" id="IPR043917">
    <property type="entry name" value="DUF5753"/>
</dbReference>
<evidence type="ECO:0000313" key="3">
    <source>
        <dbReference type="Proteomes" id="UP001140076"/>
    </source>
</evidence>
<dbReference type="EMBL" id="JAJAQC010000018">
    <property type="protein sequence ID" value="MDA0565184.1"/>
    <property type="molecule type" value="Genomic_DNA"/>
</dbReference>
<protein>
    <submittedName>
        <fullName evidence="2">Helix-turn-helix domain-containing protein</fullName>
    </submittedName>
</protein>